<evidence type="ECO:0000256" key="1">
    <source>
        <dbReference type="SAM" id="Phobius"/>
    </source>
</evidence>
<keyword evidence="3" id="KW-1185">Reference proteome</keyword>
<organism evidence="2 3">
    <name type="scientific">Periweissella beninensis</name>
    <dbReference type="NCBI Taxonomy" id="504936"/>
    <lineage>
        <taxon>Bacteria</taxon>
        <taxon>Bacillati</taxon>
        <taxon>Bacillota</taxon>
        <taxon>Bacilli</taxon>
        <taxon>Lactobacillales</taxon>
        <taxon>Lactobacillaceae</taxon>
        <taxon>Periweissella</taxon>
    </lineage>
</organism>
<reference evidence="2" key="1">
    <citation type="submission" date="2021-04" db="EMBL/GenBank/DDBJ databases">
        <title>Taxonomic assessment of Weissella genus.</title>
        <authorList>
            <person name="Fanelli F."/>
            <person name="Chieffi D."/>
            <person name="Dell'Aquila A."/>
            <person name="Gyu-Sung C."/>
            <person name="Franz C.M.A.P."/>
            <person name="Fusco V."/>
        </authorList>
    </citation>
    <scope>NUCLEOTIDE SEQUENCE</scope>
    <source>
        <strain evidence="2">LMG 25373</strain>
    </source>
</reference>
<comment type="caution">
    <text evidence="2">The sequence shown here is derived from an EMBL/GenBank/DDBJ whole genome shotgun (WGS) entry which is preliminary data.</text>
</comment>
<feature type="transmembrane region" description="Helical" evidence="1">
    <location>
        <begin position="28"/>
        <end position="52"/>
    </location>
</feature>
<dbReference type="EMBL" id="JAGMVS010000068">
    <property type="protein sequence ID" value="MCM2437762.1"/>
    <property type="molecule type" value="Genomic_DNA"/>
</dbReference>
<evidence type="ECO:0000313" key="3">
    <source>
        <dbReference type="Proteomes" id="UP001057481"/>
    </source>
</evidence>
<evidence type="ECO:0000313" key="2">
    <source>
        <dbReference type="EMBL" id="MCM2437762.1"/>
    </source>
</evidence>
<accession>A0ABT0VIV6</accession>
<keyword evidence="1" id="KW-0812">Transmembrane</keyword>
<name>A0ABT0VIV6_9LACO</name>
<gene>
    <name evidence="2" type="ORF">KAK10_07555</name>
</gene>
<protein>
    <submittedName>
        <fullName evidence="2">Uncharacterized protein</fullName>
    </submittedName>
</protein>
<sequence>MNIFTILLLIILIYLAIKDENGRINRKRLLIFSLFALVMGILFLIMVLPAILANK</sequence>
<dbReference type="Proteomes" id="UP001057481">
    <property type="component" value="Unassembled WGS sequence"/>
</dbReference>
<proteinExistence type="predicted"/>
<keyword evidence="1" id="KW-0472">Membrane</keyword>
<dbReference type="RefSeq" id="WP_205143673.1">
    <property type="nucleotide sequence ID" value="NZ_JAFBDN010000009.1"/>
</dbReference>
<keyword evidence="1" id="KW-1133">Transmembrane helix</keyword>